<organism evidence="2 4">
    <name type="scientific">Ruminococcus bicirculans</name>
    <name type="common">ex Wegman et al. 2014</name>
    <dbReference type="NCBI Taxonomy" id="1160721"/>
    <lineage>
        <taxon>Bacteria</taxon>
        <taxon>Bacillati</taxon>
        <taxon>Bacillota</taxon>
        <taxon>Clostridia</taxon>
        <taxon>Eubacteriales</taxon>
        <taxon>Oscillospiraceae</taxon>
        <taxon>Ruminococcus</taxon>
    </lineage>
</organism>
<dbReference type="Proteomes" id="UP001211015">
    <property type="component" value="Unassembled WGS sequence"/>
</dbReference>
<keyword evidence="3" id="KW-1185">Reference proteome</keyword>
<dbReference type="EMBL" id="HF545616">
    <property type="protein sequence ID" value="CCO05708.1"/>
    <property type="molecule type" value="Genomic_DNA"/>
</dbReference>
<dbReference type="EMBL" id="JAQMLV010000004">
    <property type="protein sequence ID" value="MDB8744282.1"/>
    <property type="molecule type" value="Genomic_DNA"/>
</dbReference>
<evidence type="ECO:0000313" key="3">
    <source>
        <dbReference type="Proteomes" id="UP000027600"/>
    </source>
</evidence>
<proteinExistence type="predicted"/>
<name>A0AAP3VNH4_9FIRM</name>
<dbReference type="KEGG" id="rus:RBI_I02010"/>
<reference evidence="2" key="2">
    <citation type="submission" date="2023-01" db="EMBL/GenBank/DDBJ databases">
        <title>Human gut microbiome strain richness.</title>
        <authorList>
            <person name="Chen-Liaw A."/>
        </authorList>
    </citation>
    <scope>NUCLEOTIDE SEQUENCE</scope>
    <source>
        <strain evidence="2">1001275st1_F4_1001275B_160808</strain>
    </source>
</reference>
<dbReference type="Proteomes" id="UP000027600">
    <property type="component" value="Chromosome I"/>
</dbReference>
<dbReference type="RefSeq" id="WP_038672708.1">
    <property type="nucleotide sequence ID" value="NZ_CAKVXH010000009.1"/>
</dbReference>
<protein>
    <submittedName>
        <fullName evidence="2">Uncharacterized protein</fullName>
    </submittedName>
</protein>
<evidence type="ECO:0000313" key="4">
    <source>
        <dbReference type="Proteomes" id="UP001211015"/>
    </source>
</evidence>
<reference evidence="1 3" key="1">
    <citation type="journal article" date="2014" name="Int. J. Syst. Evol. Microbiol.">
        <title>Complete genome of a new Firmicutes species belonging to the dominant human colonic microbiota ('Ruminococcus bicirculans') reveals two chromosomes and a selective capacity to utilize plant glucans.</title>
        <authorList>
            <consortium name="NISC Comparative Sequencing Program"/>
            <person name="Wegmann U."/>
            <person name="Louis P."/>
            <person name="Goesmann A."/>
            <person name="Henrissat B."/>
            <person name="Duncan S.H."/>
            <person name="Flint H.J."/>
        </authorList>
    </citation>
    <scope>NUCLEOTIDE SEQUENCE [LARGE SCALE GENOMIC DNA]</scope>
    <source>
        <strain evidence="1 3">80/3</strain>
    </source>
</reference>
<gene>
    <name evidence="2" type="ORF">PNU62_04550</name>
    <name evidence="1" type="ORF">RBI_I02010</name>
</gene>
<dbReference type="AlphaFoldDB" id="A0AAP3VNH4"/>
<evidence type="ECO:0000313" key="2">
    <source>
        <dbReference type="EMBL" id="MDB8744282.1"/>
    </source>
</evidence>
<sequence length="160" mass="18197">MLTRNKETLCWELSGEKSPEYTEPPEPVLEAIGNFITADNPTWEGTATELIEKLELDIKPNALSLKLNINAGKLYNLFFVQYSNSRSHKGRKITLRYDEDHPIIVEPESDTDDTAEDEFQYQPVDGDPKATVCYVRGDSGNKSFHDMTDAEKENFLVTSY</sequence>
<evidence type="ECO:0000313" key="1">
    <source>
        <dbReference type="EMBL" id="CCO05708.1"/>
    </source>
</evidence>
<accession>A0AAP3VNH4</accession>